<evidence type="ECO:0000256" key="8">
    <source>
        <dbReference type="HAMAP-Rule" id="MF_00054"/>
    </source>
</evidence>
<dbReference type="InterPro" id="IPR005517">
    <property type="entry name" value="Transl_elong_EFG/EF2_IV"/>
</dbReference>
<dbReference type="CDD" id="cd16262">
    <property type="entry name" value="EFG_III"/>
    <property type="match status" value="1"/>
</dbReference>
<dbReference type="Pfam" id="PF03764">
    <property type="entry name" value="EFG_IV"/>
    <property type="match status" value="1"/>
</dbReference>
<dbReference type="PRINTS" id="PR00315">
    <property type="entry name" value="ELONGATNFCT"/>
</dbReference>
<evidence type="ECO:0000256" key="1">
    <source>
        <dbReference type="ARBA" id="ARBA00005870"/>
    </source>
</evidence>
<dbReference type="InterPro" id="IPR027417">
    <property type="entry name" value="P-loop_NTPase"/>
</dbReference>
<dbReference type="GO" id="GO:0003746">
    <property type="term" value="F:translation elongation factor activity"/>
    <property type="evidence" value="ECO:0007669"/>
    <property type="project" value="UniProtKB-KW"/>
</dbReference>
<dbReference type="EMBL" id="JBHRSE010000104">
    <property type="protein sequence ID" value="MFC3025125.1"/>
    <property type="molecule type" value="Genomic_DNA"/>
</dbReference>
<reference evidence="11" key="1">
    <citation type="journal article" date="2019" name="Int. J. Syst. Evol. Microbiol.">
        <title>The Global Catalogue of Microorganisms (GCM) 10K type strain sequencing project: providing services to taxonomists for standard genome sequencing and annotation.</title>
        <authorList>
            <consortium name="The Broad Institute Genomics Platform"/>
            <consortium name="The Broad Institute Genome Sequencing Center for Infectious Disease"/>
            <person name="Wu L."/>
            <person name="Ma J."/>
        </authorList>
    </citation>
    <scope>NUCLEOTIDE SEQUENCE [LARGE SCALE GENOMIC DNA]</scope>
    <source>
        <strain evidence="11">KCTC 62784</strain>
    </source>
</reference>
<organism evidence="10 11">
    <name type="scientific">Vibrio zhugei</name>
    <dbReference type="NCBI Taxonomy" id="2479546"/>
    <lineage>
        <taxon>Bacteria</taxon>
        <taxon>Pseudomonadati</taxon>
        <taxon>Pseudomonadota</taxon>
        <taxon>Gammaproteobacteria</taxon>
        <taxon>Vibrionales</taxon>
        <taxon>Vibrionaceae</taxon>
        <taxon>Vibrio</taxon>
    </lineage>
</organism>
<dbReference type="InterPro" id="IPR035649">
    <property type="entry name" value="EFG_V"/>
</dbReference>
<dbReference type="InterPro" id="IPR031157">
    <property type="entry name" value="G_TR_CS"/>
</dbReference>
<dbReference type="InterPro" id="IPR009000">
    <property type="entry name" value="Transl_B-barrel_sf"/>
</dbReference>
<dbReference type="NCBIfam" id="NF009381">
    <property type="entry name" value="PRK12740.1-5"/>
    <property type="match status" value="1"/>
</dbReference>
<dbReference type="Gene3D" id="3.30.70.870">
    <property type="entry name" value="Elongation Factor G (Translational Gtpase), domain 3"/>
    <property type="match status" value="1"/>
</dbReference>
<dbReference type="SUPFAM" id="SSF50447">
    <property type="entry name" value="Translation proteins"/>
    <property type="match status" value="1"/>
</dbReference>
<evidence type="ECO:0000256" key="4">
    <source>
        <dbReference type="ARBA" id="ARBA00022768"/>
    </source>
</evidence>
<dbReference type="Gene3D" id="3.30.230.10">
    <property type="match status" value="1"/>
</dbReference>
<comment type="caution">
    <text evidence="10">The sequence shown here is derived from an EMBL/GenBank/DDBJ whole genome shotgun (WGS) entry which is preliminary data.</text>
</comment>
<evidence type="ECO:0000313" key="11">
    <source>
        <dbReference type="Proteomes" id="UP001595384"/>
    </source>
</evidence>
<evidence type="ECO:0000256" key="5">
    <source>
        <dbReference type="ARBA" id="ARBA00022917"/>
    </source>
</evidence>
<dbReference type="Pfam" id="PF03144">
    <property type="entry name" value="GTP_EFTU_D2"/>
    <property type="match status" value="1"/>
</dbReference>
<dbReference type="InterPro" id="IPR020568">
    <property type="entry name" value="Ribosomal_Su5_D2-typ_SF"/>
</dbReference>
<name>A0ABV7CE76_9VIBR</name>
<dbReference type="PANTHER" id="PTHR43261">
    <property type="entry name" value="TRANSLATION ELONGATION FACTOR G-RELATED"/>
    <property type="match status" value="1"/>
</dbReference>
<keyword evidence="11" id="KW-1185">Reference proteome</keyword>
<evidence type="ECO:0000256" key="2">
    <source>
        <dbReference type="ARBA" id="ARBA00017872"/>
    </source>
</evidence>
<keyword evidence="5 8" id="KW-0648">Protein biosynthesis</keyword>
<dbReference type="SUPFAM" id="SSF54211">
    <property type="entry name" value="Ribosomal protein S5 domain 2-like"/>
    <property type="match status" value="1"/>
</dbReference>
<dbReference type="CDD" id="cd01434">
    <property type="entry name" value="EFG_mtEFG1_IV"/>
    <property type="match status" value="1"/>
</dbReference>
<protein>
    <recommendedName>
        <fullName evidence="2 8">Elongation factor G</fullName>
        <shortName evidence="8">EF-G</shortName>
    </recommendedName>
</protein>
<dbReference type="InterPro" id="IPR041095">
    <property type="entry name" value="EFG_II"/>
</dbReference>
<dbReference type="Pfam" id="PF00679">
    <property type="entry name" value="EFG_C"/>
    <property type="match status" value="1"/>
</dbReference>
<dbReference type="RefSeq" id="WP_123015225.1">
    <property type="nucleotide sequence ID" value="NZ_AP024911.1"/>
</dbReference>
<dbReference type="Gene3D" id="2.40.30.10">
    <property type="entry name" value="Translation factors"/>
    <property type="match status" value="1"/>
</dbReference>
<evidence type="ECO:0000256" key="7">
    <source>
        <dbReference type="ARBA" id="ARBA00024731"/>
    </source>
</evidence>
<dbReference type="InterPro" id="IPR004161">
    <property type="entry name" value="EFTu-like_2"/>
</dbReference>
<dbReference type="InterPro" id="IPR000795">
    <property type="entry name" value="T_Tr_GTP-bd_dom"/>
</dbReference>
<accession>A0ABV7CE76</accession>
<dbReference type="InterPro" id="IPR035647">
    <property type="entry name" value="EFG_III/V"/>
</dbReference>
<dbReference type="SUPFAM" id="SSF52540">
    <property type="entry name" value="P-loop containing nucleoside triphosphate hydrolases"/>
    <property type="match status" value="1"/>
</dbReference>
<evidence type="ECO:0000259" key="9">
    <source>
        <dbReference type="PROSITE" id="PS51722"/>
    </source>
</evidence>
<dbReference type="CDD" id="cd03713">
    <property type="entry name" value="EFG_mtEFG_C"/>
    <property type="match status" value="1"/>
</dbReference>
<comment type="function">
    <text evidence="7 8">Catalyzes the GTP-dependent ribosomal translocation step during translation elongation. During this step, the ribosome changes from the pre-translocational (PRE) to the post-translocational (POST) state as the newly formed A-site-bound peptidyl-tRNA and P-site-bound deacylated tRNA move to the P and E sites, respectively. Catalyzes the coordinated movement of the two tRNA molecules, the mRNA and conformational changes in the ribosome.</text>
</comment>
<sequence>MARKTPIERYRNIGICAHVDAGKTTTTERILFYTGLSHKIGEVHDGAATMDWMEQEQERGITITSAATTTFWPGMDKQFEPHRINIIDTPGHVDFTIEVERSLRVLDGAVVVFCGSSGVEPQSETVWRQADKYHVPRLVFVNKMDRSGADFLRVVDQIKNRLGATPVPIQLNIGAEEEFSGVIDLIKMKSINWNDADQGMSYSHEEVPADMLELAEEWRNHMVEAAAEANEELMEKYLEEGELTEAEIKQGLRERTLNNEIVLATCGSAFKNKGVQAVLDAVVDFLPSPVEVPAIKGIDDRENEVERLADDSQPFAALAFKIATDPFVGTLAFMRVYSGVVKSGDAVYNSVKEKRERIGRIVQMHSNKREELKEIYAGDIAAAIGLKDVTTGDTLCDPNHKVVLERMEFPEPVIQIAVEPRSQADQEKMGIALGKLAAEDPSFRVETDEDTGQTLISGMGELHLDIIVDRLKREFSVDCNVGKPQVAYRETIRGTTEVEGKFVRQSGGRGQYGHVWLKLEPSEPDEGFVFVDEIVGGVIPKEYISSVAKGIEEQMNNGVLAGYPMQDVKATLFDGSYHDVDSNEMAFKIAGSMAFKKGALEANPIILEPLMKVEVTTPEDWMGDVVGDLNRRRGLIGGMDDGHAGLKIIHAKVPLAEMFGYSTSLRSATQGRASYSMEFSEYAEVSKNVADAIIAERG</sequence>
<dbReference type="PROSITE" id="PS51722">
    <property type="entry name" value="G_TR_2"/>
    <property type="match status" value="1"/>
</dbReference>
<evidence type="ECO:0000313" key="10">
    <source>
        <dbReference type="EMBL" id="MFC3025125.1"/>
    </source>
</evidence>
<dbReference type="InterPro" id="IPR000640">
    <property type="entry name" value="EFG_V-like"/>
</dbReference>
<dbReference type="CDD" id="cd01886">
    <property type="entry name" value="EF-G"/>
    <property type="match status" value="1"/>
</dbReference>
<dbReference type="PROSITE" id="PS00301">
    <property type="entry name" value="G_TR_1"/>
    <property type="match status" value="1"/>
</dbReference>
<feature type="domain" description="Tr-type G" evidence="9">
    <location>
        <begin position="8"/>
        <end position="290"/>
    </location>
</feature>
<dbReference type="SMART" id="SM00838">
    <property type="entry name" value="EFG_C"/>
    <property type="match status" value="1"/>
</dbReference>
<gene>
    <name evidence="8 10" type="primary">fusA</name>
    <name evidence="10" type="ORF">ACFODT_15065</name>
</gene>
<evidence type="ECO:0000256" key="3">
    <source>
        <dbReference type="ARBA" id="ARBA00022741"/>
    </source>
</evidence>
<dbReference type="InterPro" id="IPR014721">
    <property type="entry name" value="Ribsml_uS5_D2-typ_fold_subgr"/>
</dbReference>
<keyword evidence="4 8" id="KW-0251">Elongation factor</keyword>
<dbReference type="SUPFAM" id="SSF54980">
    <property type="entry name" value="EF-G C-terminal domain-like"/>
    <property type="match status" value="2"/>
</dbReference>
<dbReference type="InterPro" id="IPR047872">
    <property type="entry name" value="EFG_IV"/>
</dbReference>
<dbReference type="Proteomes" id="UP001595384">
    <property type="component" value="Unassembled WGS sequence"/>
</dbReference>
<feature type="binding site" evidence="8">
    <location>
        <begin position="142"/>
        <end position="145"/>
    </location>
    <ligand>
        <name>GTP</name>
        <dbReference type="ChEBI" id="CHEBI:37565"/>
    </ligand>
</feature>
<feature type="binding site" evidence="8">
    <location>
        <begin position="17"/>
        <end position="24"/>
    </location>
    <ligand>
        <name>GTP</name>
        <dbReference type="ChEBI" id="CHEBI:37565"/>
    </ligand>
</feature>
<dbReference type="Pfam" id="PF00009">
    <property type="entry name" value="GTP_EFTU"/>
    <property type="match status" value="1"/>
</dbReference>
<dbReference type="Pfam" id="PF14492">
    <property type="entry name" value="EFG_III"/>
    <property type="match status" value="1"/>
</dbReference>
<dbReference type="NCBIfam" id="TIGR00231">
    <property type="entry name" value="small_GTP"/>
    <property type="match status" value="1"/>
</dbReference>
<dbReference type="SMART" id="SM00889">
    <property type="entry name" value="EFG_IV"/>
    <property type="match status" value="1"/>
</dbReference>
<dbReference type="Gene3D" id="3.40.50.300">
    <property type="entry name" value="P-loop containing nucleotide triphosphate hydrolases"/>
    <property type="match status" value="1"/>
</dbReference>
<dbReference type="PANTHER" id="PTHR43261:SF1">
    <property type="entry name" value="RIBOSOME-RELEASING FACTOR 2, MITOCHONDRIAL"/>
    <property type="match status" value="1"/>
</dbReference>
<dbReference type="CDD" id="cd04088">
    <property type="entry name" value="EFG_mtEFG_II"/>
    <property type="match status" value="1"/>
</dbReference>
<dbReference type="NCBIfam" id="TIGR00484">
    <property type="entry name" value="EF-G"/>
    <property type="match status" value="1"/>
</dbReference>
<keyword evidence="6 8" id="KW-0342">GTP-binding</keyword>
<keyword evidence="8" id="KW-0963">Cytoplasm</keyword>
<dbReference type="InterPro" id="IPR005225">
    <property type="entry name" value="Small_GTP-bd"/>
</dbReference>
<dbReference type="InterPro" id="IPR004540">
    <property type="entry name" value="Transl_elong_EFG/EF2"/>
</dbReference>
<comment type="similarity">
    <text evidence="1 8">Belongs to the TRAFAC class translation factor GTPase superfamily. Classic translation factor GTPase family. EF-G/EF-2 subfamily.</text>
</comment>
<evidence type="ECO:0000256" key="6">
    <source>
        <dbReference type="ARBA" id="ARBA00023134"/>
    </source>
</evidence>
<feature type="binding site" evidence="8">
    <location>
        <begin position="88"/>
        <end position="92"/>
    </location>
    <ligand>
        <name>GTP</name>
        <dbReference type="ChEBI" id="CHEBI:37565"/>
    </ligand>
</feature>
<dbReference type="HAMAP" id="MF_00054_B">
    <property type="entry name" value="EF_G_EF_2_B"/>
    <property type="match status" value="1"/>
</dbReference>
<keyword evidence="3 8" id="KW-0547">Nucleotide-binding</keyword>
<dbReference type="InterPro" id="IPR009022">
    <property type="entry name" value="EFG_III"/>
</dbReference>
<dbReference type="Gene3D" id="3.30.70.240">
    <property type="match status" value="1"/>
</dbReference>
<proteinExistence type="inferred from homology"/>
<comment type="subcellular location">
    <subcellularLocation>
        <location evidence="8">Cytoplasm</location>
    </subcellularLocation>
</comment>